<evidence type="ECO:0000256" key="1">
    <source>
        <dbReference type="SAM" id="MobiDB-lite"/>
    </source>
</evidence>
<keyword evidence="2" id="KW-0812">Transmembrane</keyword>
<dbReference type="PANTHER" id="PTHR11819:SF195">
    <property type="entry name" value="SODIUM_GLUCOSE COTRANSPORTER 4"/>
    <property type="match status" value="1"/>
</dbReference>
<protein>
    <submittedName>
        <fullName evidence="3">Uncharacterized protein</fullName>
    </submittedName>
</protein>
<feature type="transmembrane region" description="Helical" evidence="2">
    <location>
        <begin position="34"/>
        <end position="53"/>
    </location>
</feature>
<proteinExistence type="predicted"/>
<dbReference type="EMBL" id="JAIWYP010000117">
    <property type="protein sequence ID" value="KAH3689474.1"/>
    <property type="molecule type" value="Genomic_DNA"/>
</dbReference>
<name>A0A9D3XX16_DREPO</name>
<reference evidence="3" key="1">
    <citation type="journal article" date="2019" name="bioRxiv">
        <title>The Genome of the Zebra Mussel, Dreissena polymorpha: A Resource for Invasive Species Research.</title>
        <authorList>
            <person name="McCartney M.A."/>
            <person name="Auch B."/>
            <person name="Kono T."/>
            <person name="Mallez S."/>
            <person name="Zhang Y."/>
            <person name="Obille A."/>
            <person name="Becker A."/>
            <person name="Abrahante J.E."/>
            <person name="Garbe J."/>
            <person name="Badalamenti J.P."/>
            <person name="Herman A."/>
            <person name="Mangelson H."/>
            <person name="Liachko I."/>
            <person name="Sullivan S."/>
            <person name="Sone E.D."/>
            <person name="Koren S."/>
            <person name="Silverstein K.A.T."/>
            <person name="Beckman K.B."/>
            <person name="Gohl D.M."/>
        </authorList>
    </citation>
    <scope>NUCLEOTIDE SEQUENCE</scope>
    <source>
        <strain evidence="3">Duluth1</strain>
        <tissue evidence="3">Whole animal</tissue>
    </source>
</reference>
<dbReference type="GO" id="GO:0005886">
    <property type="term" value="C:plasma membrane"/>
    <property type="evidence" value="ECO:0007669"/>
    <property type="project" value="TreeGrafter"/>
</dbReference>
<evidence type="ECO:0000313" key="3">
    <source>
        <dbReference type="EMBL" id="KAH3689474.1"/>
    </source>
</evidence>
<accession>A0A9D3XX16</accession>
<keyword evidence="2" id="KW-1133">Transmembrane helix</keyword>
<evidence type="ECO:0000256" key="2">
    <source>
        <dbReference type="SAM" id="Phobius"/>
    </source>
</evidence>
<evidence type="ECO:0000313" key="4">
    <source>
        <dbReference type="Proteomes" id="UP000828390"/>
    </source>
</evidence>
<feature type="region of interest" description="Disordered" evidence="1">
    <location>
        <begin position="74"/>
        <end position="100"/>
    </location>
</feature>
<dbReference type="AlphaFoldDB" id="A0A9D3XX16"/>
<reference evidence="3" key="2">
    <citation type="submission" date="2020-11" db="EMBL/GenBank/DDBJ databases">
        <authorList>
            <person name="McCartney M.A."/>
            <person name="Auch B."/>
            <person name="Kono T."/>
            <person name="Mallez S."/>
            <person name="Becker A."/>
            <person name="Gohl D.M."/>
            <person name="Silverstein K.A.T."/>
            <person name="Koren S."/>
            <person name="Bechman K.B."/>
            <person name="Herman A."/>
            <person name="Abrahante J.E."/>
            <person name="Garbe J."/>
        </authorList>
    </citation>
    <scope>NUCLEOTIDE SEQUENCE</scope>
    <source>
        <strain evidence="3">Duluth1</strain>
        <tissue evidence="3">Whole animal</tissue>
    </source>
</reference>
<comment type="caution">
    <text evidence="3">The sequence shown here is derived from an EMBL/GenBank/DDBJ whole genome shotgun (WGS) entry which is preliminary data.</text>
</comment>
<dbReference type="PANTHER" id="PTHR11819">
    <property type="entry name" value="SOLUTE CARRIER FAMILY 5"/>
    <property type="match status" value="1"/>
</dbReference>
<keyword evidence="2" id="KW-0472">Membrane</keyword>
<sequence length="159" mass="18253">MLVGLARFVGEYSFKAPVCGEEDTRPGIIKNFHYLYFSIFLFVVTGMLYRLTFWTRHSKKPRLDIDSMHAEYSSSSSETSSESHEREMQVLKQTEKPENTEAGDVIVEDSENNANHGGTSCYRRIFNWICGLENVDKTHINKRKPRWKLVSNVAAAKTP</sequence>
<feature type="compositionally biased region" description="Basic and acidic residues" evidence="1">
    <location>
        <begin position="81"/>
        <end position="99"/>
    </location>
</feature>
<dbReference type="GO" id="GO:0005412">
    <property type="term" value="F:D-glucose:sodium symporter activity"/>
    <property type="evidence" value="ECO:0007669"/>
    <property type="project" value="TreeGrafter"/>
</dbReference>
<keyword evidence="4" id="KW-1185">Reference proteome</keyword>
<gene>
    <name evidence="3" type="ORF">DPMN_194701</name>
</gene>
<dbReference type="Proteomes" id="UP000828390">
    <property type="component" value="Unassembled WGS sequence"/>
</dbReference>
<organism evidence="3 4">
    <name type="scientific">Dreissena polymorpha</name>
    <name type="common">Zebra mussel</name>
    <name type="synonym">Mytilus polymorpha</name>
    <dbReference type="NCBI Taxonomy" id="45954"/>
    <lineage>
        <taxon>Eukaryota</taxon>
        <taxon>Metazoa</taxon>
        <taxon>Spiralia</taxon>
        <taxon>Lophotrochozoa</taxon>
        <taxon>Mollusca</taxon>
        <taxon>Bivalvia</taxon>
        <taxon>Autobranchia</taxon>
        <taxon>Heteroconchia</taxon>
        <taxon>Euheterodonta</taxon>
        <taxon>Imparidentia</taxon>
        <taxon>Neoheterodontei</taxon>
        <taxon>Myida</taxon>
        <taxon>Dreissenoidea</taxon>
        <taxon>Dreissenidae</taxon>
        <taxon>Dreissena</taxon>
    </lineage>
</organism>